<dbReference type="InterPro" id="IPR011051">
    <property type="entry name" value="RmlC_Cupin_sf"/>
</dbReference>
<dbReference type="SUPFAM" id="SSF56399">
    <property type="entry name" value="ADP-ribosylation"/>
    <property type="match status" value="1"/>
</dbReference>
<evidence type="ECO:0000313" key="3">
    <source>
        <dbReference type="Proteomes" id="UP001515480"/>
    </source>
</evidence>
<dbReference type="Proteomes" id="UP001515480">
    <property type="component" value="Unassembled WGS sequence"/>
</dbReference>
<feature type="domain" description="(S)-ureidoglycine aminohydrolase cupin" evidence="1">
    <location>
        <begin position="49"/>
        <end position="93"/>
    </location>
</feature>
<dbReference type="SUPFAM" id="SSF51182">
    <property type="entry name" value="RmlC-like cupins"/>
    <property type="match status" value="1"/>
</dbReference>
<dbReference type="Gene3D" id="2.60.120.10">
    <property type="entry name" value="Jelly Rolls"/>
    <property type="match status" value="1"/>
</dbReference>
<protein>
    <recommendedName>
        <fullName evidence="1">(S)-ureidoglycine aminohydrolase cupin domain-containing protein</fullName>
    </recommendedName>
</protein>
<evidence type="ECO:0000313" key="2">
    <source>
        <dbReference type="EMBL" id="KAL1519009.1"/>
    </source>
</evidence>
<dbReference type="AlphaFoldDB" id="A0AB34JED3"/>
<proteinExistence type="predicted"/>
<sequence>MPLRVSPTNVVETKQVKIQEFFGHASCNPCNGDISVARVVAQPGFAEEWQTPAFDEYTLVLKGEVTIEHSHGEPLKIGAGQAVFMAKGERVRWVFGKEGAEYIPICLPAFSPSNCFREEGGLGRPEHDRHSDIYHLVQSHLWEECKASGKTYYPPTYDADGFTHATADPSKLLGVANHFYKSVRADWKCIKMTRATLKAANITLKFEDPSPVGTTPALSVGLSGGLRFPHIFGGIPPSGVVIEERDVFRGPGGEYLGIDGLCGMDRPSVEECRKAYVVKMTALRVGGVMACAVAVAFLLKPRA</sequence>
<evidence type="ECO:0000259" key="1">
    <source>
        <dbReference type="Pfam" id="PF05899"/>
    </source>
</evidence>
<dbReference type="Pfam" id="PF05899">
    <property type="entry name" value="Cupin_3"/>
    <property type="match status" value="1"/>
</dbReference>
<dbReference type="InterPro" id="IPR014710">
    <property type="entry name" value="RmlC-like_jellyroll"/>
</dbReference>
<name>A0AB34JED3_PRYPA</name>
<accession>A0AB34JED3</accession>
<dbReference type="InterPro" id="IPR008579">
    <property type="entry name" value="UGlyAH_Cupin_dom"/>
</dbReference>
<dbReference type="Pfam" id="PF06108">
    <property type="entry name" value="DUF952"/>
    <property type="match status" value="1"/>
</dbReference>
<reference evidence="2 3" key="1">
    <citation type="journal article" date="2024" name="Science">
        <title>Giant polyketide synthase enzymes in the biosynthesis of giant marine polyether toxins.</title>
        <authorList>
            <person name="Fallon T.R."/>
            <person name="Shende V.V."/>
            <person name="Wierzbicki I.H."/>
            <person name="Pendleton A.L."/>
            <person name="Watervoot N.F."/>
            <person name="Auber R.P."/>
            <person name="Gonzalez D.J."/>
            <person name="Wisecaver J.H."/>
            <person name="Moore B.S."/>
        </authorList>
    </citation>
    <scope>NUCLEOTIDE SEQUENCE [LARGE SCALE GENOMIC DNA]</scope>
    <source>
        <strain evidence="2 3">12B1</strain>
    </source>
</reference>
<gene>
    <name evidence="2" type="ORF">AB1Y20_003278</name>
</gene>
<dbReference type="Gene3D" id="3.20.170.20">
    <property type="entry name" value="Protein of unknown function DUF952"/>
    <property type="match status" value="1"/>
</dbReference>
<keyword evidence="3" id="KW-1185">Reference proteome</keyword>
<dbReference type="InterPro" id="IPR009297">
    <property type="entry name" value="DUF952"/>
</dbReference>
<organism evidence="2 3">
    <name type="scientific">Prymnesium parvum</name>
    <name type="common">Toxic golden alga</name>
    <dbReference type="NCBI Taxonomy" id="97485"/>
    <lineage>
        <taxon>Eukaryota</taxon>
        <taxon>Haptista</taxon>
        <taxon>Haptophyta</taxon>
        <taxon>Prymnesiophyceae</taxon>
        <taxon>Prymnesiales</taxon>
        <taxon>Prymnesiaceae</taxon>
        <taxon>Prymnesium</taxon>
    </lineage>
</organism>
<dbReference type="EMBL" id="JBGBPQ010000010">
    <property type="protein sequence ID" value="KAL1519009.1"/>
    <property type="molecule type" value="Genomic_DNA"/>
</dbReference>
<comment type="caution">
    <text evidence="2">The sequence shown here is derived from an EMBL/GenBank/DDBJ whole genome shotgun (WGS) entry which is preliminary data.</text>
</comment>